<dbReference type="EMBL" id="FOSH01000008">
    <property type="protein sequence ID" value="SFK30442.1"/>
    <property type="molecule type" value="Genomic_DNA"/>
</dbReference>
<name>A0A1I3YF42_9GAMM</name>
<proteinExistence type="predicted"/>
<dbReference type="RefSeq" id="WP_177207291.1">
    <property type="nucleotide sequence ID" value="NZ_FOSH01000008.1"/>
</dbReference>
<dbReference type="STRING" id="45496.SAMN04488079_10831"/>
<accession>A0A1I3YF42</accession>
<evidence type="ECO:0000313" key="2">
    <source>
        <dbReference type="Proteomes" id="UP000198924"/>
    </source>
</evidence>
<dbReference type="AlphaFoldDB" id="A0A1I3YF42"/>
<evidence type="ECO:0000313" key="1">
    <source>
        <dbReference type="EMBL" id="SFK30442.1"/>
    </source>
</evidence>
<keyword evidence="2" id="KW-1185">Reference proteome</keyword>
<gene>
    <name evidence="1" type="ORF">SAMN04488079_10831</name>
</gene>
<dbReference type="Proteomes" id="UP000198924">
    <property type="component" value="Unassembled WGS sequence"/>
</dbReference>
<protein>
    <submittedName>
        <fullName evidence="1">Uncharacterized protein</fullName>
    </submittedName>
</protein>
<organism evidence="1 2">
    <name type="scientific">Methylophaga sulfidovorans</name>
    <dbReference type="NCBI Taxonomy" id="45496"/>
    <lineage>
        <taxon>Bacteria</taxon>
        <taxon>Pseudomonadati</taxon>
        <taxon>Pseudomonadota</taxon>
        <taxon>Gammaproteobacteria</taxon>
        <taxon>Thiotrichales</taxon>
        <taxon>Piscirickettsiaceae</taxon>
        <taxon>Methylophaga</taxon>
    </lineage>
</organism>
<reference evidence="2" key="1">
    <citation type="submission" date="2016-10" db="EMBL/GenBank/DDBJ databases">
        <authorList>
            <person name="Varghese N."/>
            <person name="Submissions S."/>
        </authorList>
    </citation>
    <scope>NUCLEOTIDE SEQUENCE [LARGE SCALE GENOMIC DNA]</scope>
    <source>
        <strain evidence="2">DSM 11578</strain>
    </source>
</reference>
<sequence>MRDVMTYSADVFAKAEGMGSVTHLFSVAKATAGVMEMVNGLKQIEAGK</sequence>